<evidence type="ECO:0000313" key="2">
    <source>
        <dbReference type="Proteomes" id="UP001159363"/>
    </source>
</evidence>
<reference evidence="1 2" key="1">
    <citation type="submission" date="2023-02" db="EMBL/GenBank/DDBJ databases">
        <title>LHISI_Scaffold_Assembly.</title>
        <authorList>
            <person name="Stuart O.P."/>
            <person name="Cleave R."/>
            <person name="Magrath M.J.L."/>
            <person name="Mikheyev A.S."/>
        </authorList>
    </citation>
    <scope>NUCLEOTIDE SEQUENCE [LARGE SCALE GENOMIC DNA]</scope>
    <source>
        <strain evidence="1">Daus_M_001</strain>
        <tissue evidence="1">Leg muscle</tissue>
    </source>
</reference>
<dbReference type="Gene3D" id="3.30.420.10">
    <property type="entry name" value="Ribonuclease H-like superfamily/Ribonuclease H"/>
    <property type="match status" value="1"/>
</dbReference>
<gene>
    <name evidence="1" type="ORF">PR048_029197</name>
</gene>
<dbReference type="Proteomes" id="UP001159363">
    <property type="component" value="Chromosome 12"/>
</dbReference>
<protein>
    <recommendedName>
        <fullName evidence="3">Integrase catalytic domain-containing protein</fullName>
    </recommendedName>
</protein>
<proteinExistence type="predicted"/>
<evidence type="ECO:0000313" key="1">
    <source>
        <dbReference type="EMBL" id="KAJ8870183.1"/>
    </source>
</evidence>
<accession>A0ABQ9GD09</accession>
<dbReference type="PANTHER" id="PTHR37984">
    <property type="entry name" value="PROTEIN CBG26694"/>
    <property type="match status" value="1"/>
</dbReference>
<dbReference type="InterPro" id="IPR050951">
    <property type="entry name" value="Retrovirus_Pol_polyprotein"/>
</dbReference>
<dbReference type="SUPFAM" id="SSF53098">
    <property type="entry name" value="Ribonuclease H-like"/>
    <property type="match status" value="1"/>
</dbReference>
<dbReference type="InterPro" id="IPR012337">
    <property type="entry name" value="RNaseH-like_sf"/>
</dbReference>
<keyword evidence="2" id="KW-1185">Reference proteome</keyword>
<sequence length="175" mass="20160">MDIYELTNVRYLVVQNYFLRFLEVMKLDRLSSEAVILRVKNIFGCHGIPETVSTDGGAQFTAENSVKEMDLNLGLLAYRATPLESCFSPAELVLGWILHTTLPQASSSLQFRTCDLHIKERYKRNYDAGHEAYELDPLHPGAHIWITGLRRYCKVFQPADWFRSYVVATETRNVR</sequence>
<evidence type="ECO:0008006" key="3">
    <source>
        <dbReference type="Google" id="ProtNLM"/>
    </source>
</evidence>
<dbReference type="PANTHER" id="PTHR37984:SF9">
    <property type="entry name" value="INTEGRASE CATALYTIC DOMAIN-CONTAINING PROTEIN"/>
    <property type="match status" value="1"/>
</dbReference>
<comment type="caution">
    <text evidence="1">The sequence shown here is derived from an EMBL/GenBank/DDBJ whole genome shotgun (WGS) entry which is preliminary data.</text>
</comment>
<dbReference type="InterPro" id="IPR036397">
    <property type="entry name" value="RNaseH_sf"/>
</dbReference>
<dbReference type="EMBL" id="JARBHB010000013">
    <property type="protein sequence ID" value="KAJ8870183.1"/>
    <property type="molecule type" value="Genomic_DNA"/>
</dbReference>
<name>A0ABQ9GD09_9NEOP</name>
<organism evidence="1 2">
    <name type="scientific">Dryococelus australis</name>
    <dbReference type="NCBI Taxonomy" id="614101"/>
    <lineage>
        <taxon>Eukaryota</taxon>
        <taxon>Metazoa</taxon>
        <taxon>Ecdysozoa</taxon>
        <taxon>Arthropoda</taxon>
        <taxon>Hexapoda</taxon>
        <taxon>Insecta</taxon>
        <taxon>Pterygota</taxon>
        <taxon>Neoptera</taxon>
        <taxon>Polyneoptera</taxon>
        <taxon>Phasmatodea</taxon>
        <taxon>Verophasmatodea</taxon>
        <taxon>Anareolatae</taxon>
        <taxon>Phasmatidae</taxon>
        <taxon>Eurycanthinae</taxon>
        <taxon>Dryococelus</taxon>
    </lineage>
</organism>